<dbReference type="RefSeq" id="WP_203255333.1">
    <property type="nucleotide sequence ID" value="NZ_CP069127.1"/>
</dbReference>
<keyword evidence="2" id="KW-1185">Reference proteome</keyword>
<protein>
    <submittedName>
        <fullName evidence="1">Uncharacterized protein</fullName>
    </submittedName>
</protein>
<proteinExistence type="predicted"/>
<sequence>MEECAVTEEQKTVLMKFGFQVEGEQVKHFKLGIVREKEEFAGITSPEQLQEYVKQLLRNQCLWKRQKDG</sequence>
<accession>A0ABX7FLG2</accession>
<dbReference type="EMBL" id="CP069127">
    <property type="protein sequence ID" value="QRG65830.1"/>
    <property type="molecule type" value="Genomic_DNA"/>
</dbReference>
<organism evidence="1 2">
    <name type="scientific">Brevibacillus choshinensis</name>
    <dbReference type="NCBI Taxonomy" id="54911"/>
    <lineage>
        <taxon>Bacteria</taxon>
        <taxon>Bacillati</taxon>
        <taxon>Bacillota</taxon>
        <taxon>Bacilli</taxon>
        <taxon>Bacillales</taxon>
        <taxon>Paenibacillaceae</taxon>
        <taxon>Brevibacillus</taxon>
    </lineage>
</organism>
<gene>
    <name evidence="1" type="ORF">JNE38_19830</name>
</gene>
<reference evidence="1 2" key="1">
    <citation type="submission" date="2021-01" db="EMBL/GenBank/DDBJ databases">
        <title>Identification of strong promoters based on the transcriptome of Brevibacillus choshinensis.</title>
        <authorList>
            <person name="Yao D."/>
            <person name="Zhang K."/>
            <person name="Wu J."/>
        </authorList>
    </citation>
    <scope>NUCLEOTIDE SEQUENCE [LARGE SCALE GENOMIC DNA]</scope>
    <source>
        <strain evidence="1 2">HPD31-SP3</strain>
    </source>
</reference>
<name>A0ABX7FLG2_BRECH</name>
<evidence type="ECO:0000313" key="2">
    <source>
        <dbReference type="Proteomes" id="UP000596248"/>
    </source>
</evidence>
<dbReference type="Proteomes" id="UP000596248">
    <property type="component" value="Chromosome"/>
</dbReference>
<evidence type="ECO:0000313" key="1">
    <source>
        <dbReference type="EMBL" id="QRG65830.1"/>
    </source>
</evidence>